<evidence type="ECO:0000256" key="1">
    <source>
        <dbReference type="SAM" id="SignalP"/>
    </source>
</evidence>
<evidence type="ECO:0000313" key="3">
    <source>
        <dbReference type="Proteomes" id="UP000191820"/>
    </source>
</evidence>
<keyword evidence="1" id="KW-0732">Signal</keyword>
<feature type="chain" id="PRO_5046808927" evidence="1">
    <location>
        <begin position="25"/>
        <end position="399"/>
    </location>
</feature>
<dbReference type="RefSeq" id="WP_055023308.1">
    <property type="nucleotide sequence ID" value="NZ_CANMJJ010000001.1"/>
</dbReference>
<evidence type="ECO:0000313" key="2">
    <source>
        <dbReference type="EMBL" id="ARD22671.1"/>
    </source>
</evidence>
<dbReference type="Proteomes" id="UP000191820">
    <property type="component" value="Chromosome"/>
</dbReference>
<dbReference type="InterPro" id="IPR018759">
    <property type="entry name" value="BBP2_2"/>
</dbReference>
<name>A0ABN4YDY0_9GAMM</name>
<accession>A0ABN4YDY0</accession>
<organism evidence="2 3">
    <name type="scientific">Shewanella japonica</name>
    <dbReference type="NCBI Taxonomy" id="93973"/>
    <lineage>
        <taxon>Bacteria</taxon>
        <taxon>Pseudomonadati</taxon>
        <taxon>Pseudomonadota</taxon>
        <taxon>Gammaproteobacteria</taxon>
        <taxon>Alteromonadales</taxon>
        <taxon>Shewanellaceae</taxon>
        <taxon>Shewanella</taxon>
    </lineage>
</organism>
<gene>
    <name evidence="2" type="ORF">SJ2017_2381</name>
</gene>
<proteinExistence type="predicted"/>
<feature type="signal peptide" evidence="1">
    <location>
        <begin position="1"/>
        <end position="24"/>
    </location>
</feature>
<dbReference type="Pfam" id="PF10082">
    <property type="entry name" value="BBP2_2"/>
    <property type="match status" value="1"/>
</dbReference>
<reference evidence="2 3" key="1">
    <citation type="submission" date="2017-03" db="EMBL/GenBank/DDBJ databases">
        <title>Genome sequencing of Shewanella japonica KCTC 22435.</title>
        <authorList>
            <person name="Kim K.M."/>
        </authorList>
    </citation>
    <scope>NUCLEOTIDE SEQUENCE [LARGE SCALE GENOMIC DNA]</scope>
    <source>
        <strain evidence="2 3">KCTC 22435</strain>
    </source>
</reference>
<keyword evidence="3" id="KW-1185">Reference proteome</keyword>
<protein>
    <submittedName>
        <fullName evidence="2">Uncharacterized protein</fullName>
    </submittedName>
</protein>
<sequence>MNPKFKVKALALVVTSFMSHSAFSANENASVIRTESGVDITPGLNTALKYDDNIASSNDNKQDSWILTVTPAVKAELLDGNNAYSVEAGLEYAEYFDSSDDNYLDFLLKANGDVEINQSNKFNLNAMYINGHDDRGTGIFAGAGGVQDEPNTYELYSVGGYYEYGARGTPARVQLNAKYFEKQYTNFKSVTQYRNYNDVILGATFFYDTQSSSSFFLELKNIDTSYDELDPTGDRDSQTQNAKLGMSWEATSTTEGHVKVGYQNKSFDNSDREDFSGIAWDAKLTWKPLTYSQFDFTTGRDSKDPNSFGDYVKETNYGVKWKHEWSDFLASTVAYTFTNEEYTGVAREDDTSSVRVALEYAVTRWLLIKPGVDFNQNSSTEDRFDYDRNVYFIRAEMTM</sequence>
<dbReference type="EMBL" id="CP020472">
    <property type="protein sequence ID" value="ARD22671.1"/>
    <property type="molecule type" value="Genomic_DNA"/>
</dbReference>